<dbReference type="AlphaFoldDB" id="A0A016VD38"/>
<sequence>MDGLCSYVYWIANWINFNGNGYIRYAFPPAAKYIGSALSDFDGTLQGPNDLTEPENIRLLQNRCRILTVGL</sequence>
<dbReference type="Proteomes" id="UP000024635">
    <property type="component" value="Unassembled WGS sequence"/>
</dbReference>
<organism evidence="1 2">
    <name type="scientific">Ancylostoma ceylanicum</name>
    <dbReference type="NCBI Taxonomy" id="53326"/>
    <lineage>
        <taxon>Eukaryota</taxon>
        <taxon>Metazoa</taxon>
        <taxon>Ecdysozoa</taxon>
        <taxon>Nematoda</taxon>
        <taxon>Chromadorea</taxon>
        <taxon>Rhabditida</taxon>
        <taxon>Rhabditina</taxon>
        <taxon>Rhabditomorpha</taxon>
        <taxon>Strongyloidea</taxon>
        <taxon>Ancylostomatidae</taxon>
        <taxon>Ancylostomatinae</taxon>
        <taxon>Ancylostoma</taxon>
    </lineage>
</organism>
<evidence type="ECO:0000313" key="2">
    <source>
        <dbReference type="Proteomes" id="UP000024635"/>
    </source>
</evidence>
<comment type="caution">
    <text evidence="1">The sequence shown here is derived from an EMBL/GenBank/DDBJ whole genome shotgun (WGS) entry which is preliminary data.</text>
</comment>
<gene>
    <name evidence="1" type="primary">Acey_s0012.g1749</name>
    <name evidence="1" type="ORF">Y032_0012g1749</name>
</gene>
<name>A0A016VD38_9BILA</name>
<accession>A0A016VD38</accession>
<reference evidence="2" key="1">
    <citation type="journal article" date="2015" name="Nat. Genet.">
        <title>The genome and transcriptome of the zoonotic hookworm Ancylostoma ceylanicum identify infection-specific gene families.</title>
        <authorList>
            <person name="Schwarz E.M."/>
            <person name="Hu Y."/>
            <person name="Antoshechkin I."/>
            <person name="Miller M.M."/>
            <person name="Sternberg P.W."/>
            <person name="Aroian R.V."/>
        </authorList>
    </citation>
    <scope>NUCLEOTIDE SEQUENCE</scope>
    <source>
        <strain evidence="2">HY135</strain>
    </source>
</reference>
<dbReference type="EMBL" id="JARK01001348">
    <property type="protein sequence ID" value="EYC25176.1"/>
    <property type="molecule type" value="Genomic_DNA"/>
</dbReference>
<keyword evidence="2" id="KW-1185">Reference proteome</keyword>
<proteinExistence type="predicted"/>
<evidence type="ECO:0000313" key="1">
    <source>
        <dbReference type="EMBL" id="EYC25176.1"/>
    </source>
</evidence>
<protein>
    <submittedName>
        <fullName evidence="1">Uncharacterized protein</fullName>
    </submittedName>
</protein>